<keyword evidence="2" id="KW-1003">Cell membrane</keyword>
<comment type="subcellular location">
    <subcellularLocation>
        <location evidence="1">Cell inner membrane</location>
    </subcellularLocation>
</comment>
<name>A0ABY0VG77_9PSED</name>
<sequence length="322" mass="35597">MGLLRNPSQPRTSSATTKPFCFEWENPVEKFKGALLVGALRLFAMLPWGAVQRVGSAIGWLMWKLPNRSRDVVRINLAKCFPEMDPVAREQLVGQSLKDIGKSLTESACAWIWPAQRSIDLVREVEGLDVLKDALASGKGVVGITSHLGNWEVLNHFYCSQCKPIIFYRPPKLKAVDELLQKQRVQLGNRVAASTKEGILSVIKEVRKGGQVGIPADPEPAESAGIFVPFLGTMALTSKFVPNMLAGGKAVGVFLHALRLPDGSGFKVILEAAPEEMYSTDTATSCAAMSKVVEKYVRAYPSQYMWSMKRFKKRPPGEARWY</sequence>
<dbReference type="InterPro" id="IPR004960">
    <property type="entry name" value="LipA_acyltrans"/>
</dbReference>
<evidence type="ECO:0000256" key="6">
    <source>
        <dbReference type="ARBA" id="ARBA00023315"/>
    </source>
</evidence>
<evidence type="ECO:0000256" key="2">
    <source>
        <dbReference type="ARBA" id="ARBA00022475"/>
    </source>
</evidence>
<dbReference type="Pfam" id="PF03279">
    <property type="entry name" value="Lip_A_acyltrans"/>
    <property type="match status" value="1"/>
</dbReference>
<dbReference type="PANTHER" id="PTHR30606">
    <property type="entry name" value="LIPID A BIOSYNTHESIS LAUROYL ACYLTRANSFERASE"/>
    <property type="match status" value="1"/>
</dbReference>
<dbReference type="NCBIfam" id="NF004190">
    <property type="entry name" value="PRK05645.1"/>
    <property type="match status" value="1"/>
</dbReference>
<evidence type="ECO:0000313" key="8">
    <source>
        <dbReference type="Proteomes" id="UP000182058"/>
    </source>
</evidence>
<dbReference type="Proteomes" id="UP000182058">
    <property type="component" value="Chromosome I"/>
</dbReference>
<reference evidence="7 8" key="1">
    <citation type="submission" date="2016-10" db="EMBL/GenBank/DDBJ databases">
        <authorList>
            <person name="Varghese N."/>
            <person name="Submissions S."/>
        </authorList>
    </citation>
    <scope>NUCLEOTIDE SEQUENCE [LARGE SCALE GENOMIC DNA]</scope>
    <source>
        <strain evidence="7 8">BS3667</strain>
    </source>
</reference>
<dbReference type="EMBL" id="LT629795">
    <property type="protein sequence ID" value="SDU20561.1"/>
    <property type="molecule type" value="Genomic_DNA"/>
</dbReference>
<keyword evidence="8" id="KW-1185">Reference proteome</keyword>
<evidence type="ECO:0000313" key="7">
    <source>
        <dbReference type="EMBL" id="SDU20561.1"/>
    </source>
</evidence>
<evidence type="ECO:0000256" key="5">
    <source>
        <dbReference type="ARBA" id="ARBA00023136"/>
    </source>
</evidence>
<accession>A0ABY0VG77</accession>
<proteinExistence type="predicted"/>
<dbReference type="CDD" id="cd07984">
    <property type="entry name" value="LPLAT_LABLAT-like"/>
    <property type="match status" value="1"/>
</dbReference>
<evidence type="ECO:0000256" key="1">
    <source>
        <dbReference type="ARBA" id="ARBA00004533"/>
    </source>
</evidence>
<keyword evidence="5" id="KW-0472">Membrane</keyword>
<evidence type="ECO:0000256" key="3">
    <source>
        <dbReference type="ARBA" id="ARBA00022519"/>
    </source>
</evidence>
<gene>
    <name evidence="7" type="ORF">SAMN04490201_0631</name>
</gene>
<dbReference type="PANTHER" id="PTHR30606:SF10">
    <property type="entry name" value="PHOSPHATIDYLINOSITOL MANNOSIDE ACYLTRANSFERASE"/>
    <property type="match status" value="1"/>
</dbReference>
<dbReference type="PIRSF" id="PIRSF026649">
    <property type="entry name" value="MsbB"/>
    <property type="match status" value="1"/>
</dbReference>
<organism evidence="7 8">
    <name type="scientific">Pseudomonas psychrophila</name>
    <dbReference type="NCBI Taxonomy" id="122355"/>
    <lineage>
        <taxon>Bacteria</taxon>
        <taxon>Pseudomonadati</taxon>
        <taxon>Pseudomonadota</taxon>
        <taxon>Gammaproteobacteria</taxon>
        <taxon>Pseudomonadales</taxon>
        <taxon>Pseudomonadaceae</taxon>
        <taxon>Pseudomonas</taxon>
    </lineage>
</organism>
<evidence type="ECO:0000256" key="4">
    <source>
        <dbReference type="ARBA" id="ARBA00022679"/>
    </source>
</evidence>
<keyword evidence="4" id="KW-0808">Transferase</keyword>
<keyword evidence="6" id="KW-0012">Acyltransferase</keyword>
<protein>
    <submittedName>
        <fullName evidence="7">KDO2-lipid IV(A) lauroyltransferase</fullName>
    </submittedName>
</protein>
<keyword evidence="3" id="KW-0997">Cell inner membrane</keyword>